<reference evidence="2 3" key="1">
    <citation type="submission" date="2007-09" db="EMBL/GenBank/DDBJ databases">
        <title>Draft genome sequence of Eubacterium dolichum (DSM 3991).</title>
        <authorList>
            <person name="Sudarsanam P."/>
            <person name="Ley R."/>
            <person name="Guruge J."/>
            <person name="Turnbaugh P.J."/>
            <person name="Mahowald M."/>
            <person name="Liep D."/>
            <person name="Gordon J."/>
        </authorList>
    </citation>
    <scope>NUCLEOTIDE SEQUENCE [LARGE SCALE GENOMIC DNA]</scope>
    <source>
        <strain evidence="2 3">DSM 3991</strain>
    </source>
</reference>
<dbReference type="EMBL" id="ABAW02000021">
    <property type="protein sequence ID" value="EDP10905.1"/>
    <property type="molecule type" value="Genomic_DNA"/>
</dbReference>
<dbReference type="HOGENOM" id="CLU_2824673_0_0_9"/>
<dbReference type="GeneID" id="92793644"/>
<evidence type="ECO:0000313" key="3">
    <source>
        <dbReference type="Proteomes" id="UP000004090"/>
    </source>
</evidence>
<organism evidence="2 3">
    <name type="scientific">Amedibacillus dolichus DSM 3991</name>
    <dbReference type="NCBI Taxonomy" id="428127"/>
    <lineage>
        <taxon>Bacteria</taxon>
        <taxon>Bacillati</taxon>
        <taxon>Bacillota</taxon>
        <taxon>Erysipelotrichia</taxon>
        <taxon>Erysipelotrichales</taxon>
        <taxon>Erysipelotrichaceae</taxon>
        <taxon>Amedibacillus</taxon>
    </lineage>
</organism>
<feature type="chain" id="PRO_5002726130" description="Secreted protein" evidence="1">
    <location>
        <begin position="21"/>
        <end position="66"/>
    </location>
</feature>
<dbReference type="RefSeq" id="WP_004799983.1">
    <property type="nucleotide sequence ID" value="NZ_DS483476.1"/>
</dbReference>
<gene>
    <name evidence="2" type="ORF">EUBDOL_01504</name>
</gene>
<keyword evidence="1" id="KW-0732">Signal</keyword>
<evidence type="ECO:0000256" key="1">
    <source>
        <dbReference type="SAM" id="SignalP"/>
    </source>
</evidence>
<name>A8RCU4_9FIRM</name>
<comment type="caution">
    <text evidence="2">The sequence shown here is derived from an EMBL/GenBank/DDBJ whole genome shotgun (WGS) entry which is preliminary data.</text>
</comment>
<feature type="signal peptide" evidence="1">
    <location>
        <begin position="1"/>
        <end position="20"/>
    </location>
</feature>
<protein>
    <recommendedName>
        <fullName evidence="4">Secreted protein</fullName>
    </recommendedName>
</protein>
<dbReference type="AlphaFoldDB" id="A8RCU4"/>
<dbReference type="STRING" id="428127.EUBDOL_01504"/>
<accession>A8RCU4</accession>
<sequence length="66" mass="7243">MNKYAKCALGCSLVLNVAFAIICNDMSNTASKAFDDLAIAQQKVSDIQHDIEDLKAKQEVQQLEAK</sequence>
<dbReference type="Proteomes" id="UP000004090">
    <property type="component" value="Unassembled WGS sequence"/>
</dbReference>
<reference evidence="2 3" key="2">
    <citation type="submission" date="2007-09" db="EMBL/GenBank/DDBJ databases">
        <authorList>
            <person name="Fulton L."/>
            <person name="Clifton S."/>
            <person name="Fulton B."/>
            <person name="Xu J."/>
            <person name="Minx P."/>
            <person name="Pepin K.H."/>
            <person name="Johnson M."/>
            <person name="Thiruvilangam P."/>
            <person name="Bhonagiri V."/>
            <person name="Nash W.E."/>
            <person name="Mardis E.R."/>
            <person name="Wilson R.K."/>
        </authorList>
    </citation>
    <scope>NUCLEOTIDE SEQUENCE [LARGE SCALE GENOMIC DNA]</scope>
    <source>
        <strain evidence="2 3">DSM 3991</strain>
    </source>
</reference>
<proteinExistence type="predicted"/>
<evidence type="ECO:0008006" key="4">
    <source>
        <dbReference type="Google" id="ProtNLM"/>
    </source>
</evidence>
<evidence type="ECO:0000313" key="2">
    <source>
        <dbReference type="EMBL" id="EDP10905.1"/>
    </source>
</evidence>